<dbReference type="SUPFAM" id="SSF51197">
    <property type="entry name" value="Clavaminate synthase-like"/>
    <property type="match status" value="1"/>
</dbReference>
<keyword evidence="2" id="KW-0560">Oxidoreductase</keyword>
<organism evidence="2 3">
    <name type="scientific">Labrys neptuniae</name>
    <dbReference type="NCBI Taxonomy" id="376174"/>
    <lineage>
        <taxon>Bacteria</taxon>
        <taxon>Pseudomonadati</taxon>
        <taxon>Pseudomonadota</taxon>
        <taxon>Alphaproteobacteria</taxon>
        <taxon>Hyphomicrobiales</taxon>
        <taxon>Xanthobacteraceae</taxon>
        <taxon>Labrys</taxon>
    </lineage>
</organism>
<protein>
    <submittedName>
        <fullName evidence="2">Phytanoyl-CoA dioxygenase family protein</fullName>
    </submittedName>
</protein>
<accession>A0ABV3PYE9</accession>
<sequence>MLSEVQKNSFVDKGYCTVQIDLDAKWTNWAINLTWSQIDSHFDRDDPRTWIGEIEDDCRSATLAKRRGRLKFKDNVFRHPELIRMMYGNGPVMSAVRSLIGERCVGRHATRGLYPIFPTPQSSDTIKGGMDAHPFQVNAVLYLDDVAEDGGAFSVWEGSHYIMAKAFAGRASYKLLDNVEALRLEAEARCRHVMLPGPRGTLVLWHHRLLHTPTTNRTDKIRYALLADYYRDDWLDQADEPHTADFWEGWPLSASPSSRPAPEPETPGLTVSPRNARARRSKELAQSAAPA</sequence>
<feature type="region of interest" description="Disordered" evidence="1">
    <location>
        <begin position="246"/>
        <end position="291"/>
    </location>
</feature>
<comment type="caution">
    <text evidence="2">The sequence shown here is derived from an EMBL/GenBank/DDBJ whole genome shotgun (WGS) entry which is preliminary data.</text>
</comment>
<dbReference type="RefSeq" id="WP_367626677.1">
    <property type="nucleotide sequence ID" value="NZ_JBFNQD010000022.1"/>
</dbReference>
<dbReference type="Proteomes" id="UP001555786">
    <property type="component" value="Unassembled WGS sequence"/>
</dbReference>
<reference evidence="2 3" key="1">
    <citation type="submission" date="2024-07" db="EMBL/GenBank/DDBJ databases">
        <title>Description of Labrys sedimenti sp. nov., isolated from a diclofenac-degrading enrichment culture.</title>
        <authorList>
            <person name="Tancsics A."/>
            <person name="Csepanyi A."/>
        </authorList>
    </citation>
    <scope>NUCLEOTIDE SEQUENCE [LARGE SCALE GENOMIC DNA]</scope>
    <source>
        <strain evidence="2 3">LMG 23578</strain>
    </source>
</reference>
<keyword evidence="2" id="KW-0223">Dioxygenase</keyword>
<keyword evidence="3" id="KW-1185">Reference proteome</keyword>
<proteinExistence type="predicted"/>
<evidence type="ECO:0000256" key="1">
    <source>
        <dbReference type="SAM" id="MobiDB-lite"/>
    </source>
</evidence>
<dbReference type="InterPro" id="IPR008775">
    <property type="entry name" value="Phytyl_CoA_dOase-like"/>
</dbReference>
<evidence type="ECO:0000313" key="3">
    <source>
        <dbReference type="Proteomes" id="UP001555786"/>
    </source>
</evidence>
<dbReference type="Gene3D" id="2.60.120.620">
    <property type="entry name" value="q2cbj1_9rhob like domain"/>
    <property type="match status" value="1"/>
</dbReference>
<dbReference type="GO" id="GO:0051213">
    <property type="term" value="F:dioxygenase activity"/>
    <property type="evidence" value="ECO:0007669"/>
    <property type="project" value="UniProtKB-KW"/>
</dbReference>
<evidence type="ECO:0000313" key="2">
    <source>
        <dbReference type="EMBL" id="MEW9310163.1"/>
    </source>
</evidence>
<gene>
    <name evidence="2" type="ORF">ABXS05_31785</name>
</gene>
<name>A0ABV3PYE9_9HYPH</name>
<dbReference type="Pfam" id="PF05721">
    <property type="entry name" value="PhyH"/>
    <property type="match status" value="1"/>
</dbReference>
<dbReference type="EMBL" id="JBFNQD010000022">
    <property type="protein sequence ID" value="MEW9310163.1"/>
    <property type="molecule type" value="Genomic_DNA"/>
</dbReference>